<sequence length="213" mass="24150">MIRIWDCFLLEGTKVLFRFAIAVLSIHESEVLRRTDTISVIKILKASVRLTYDHEGLCNLAFDNTQPFPSRSEIERKQKWYLDLLRERLSRKKQLRHAFASITVGKSGYPTIELVAFSTEQEGSGFVCAGDQSTGFIMRLNLADGASIMQKLEMQFDCKILSMVIRENQIAYVSLLSGTILWELKVPDCALKLLYHDGILYAALANGILTIIE</sequence>
<name>A0A183EEH7_9BILA</name>
<dbReference type="GO" id="GO:0031267">
    <property type="term" value="F:small GTPase binding"/>
    <property type="evidence" value="ECO:0007669"/>
    <property type="project" value="TreeGrafter"/>
</dbReference>
<gene>
    <name evidence="2" type="ORF">GPUH_LOCUS19368</name>
</gene>
<evidence type="ECO:0000313" key="2">
    <source>
        <dbReference type="EMBL" id="VDN33701.1"/>
    </source>
</evidence>
<dbReference type="WBParaSite" id="GPUH_0001939301-mRNA-1">
    <property type="protein sequence ID" value="GPUH_0001939301-mRNA-1"/>
    <property type="gene ID" value="GPUH_0001939301"/>
</dbReference>
<dbReference type="AlphaFoldDB" id="A0A183EEH7"/>
<proteinExistence type="predicted"/>
<dbReference type="EMBL" id="UYRT01088392">
    <property type="protein sequence ID" value="VDN33701.1"/>
    <property type="molecule type" value="Genomic_DNA"/>
</dbReference>
<dbReference type="PANTHER" id="PTHR47219">
    <property type="entry name" value="RAB GTPASE-ACTIVATING PROTEIN 1-LIKE"/>
    <property type="match status" value="1"/>
</dbReference>
<protein>
    <submittedName>
        <fullName evidence="4">Rab-GAP TBC domain-containing protein</fullName>
    </submittedName>
</protein>
<organism evidence="4">
    <name type="scientific">Gongylonema pulchrum</name>
    <dbReference type="NCBI Taxonomy" id="637853"/>
    <lineage>
        <taxon>Eukaryota</taxon>
        <taxon>Metazoa</taxon>
        <taxon>Ecdysozoa</taxon>
        <taxon>Nematoda</taxon>
        <taxon>Chromadorea</taxon>
        <taxon>Rhabditida</taxon>
        <taxon>Spirurina</taxon>
        <taxon>Spiruromorpha</taxon>
        <taxon>Spiruroidea</taxon>
        <taxon>Gongylonematidae</taxon>
        <taxon>Gongylonema</taxon>
    </lineage>
</organism>
<keyword evidence="3" id="KW-1185">Reference proteome</keyword>
<reference evidence="4" key="1">
    <citation type="submission" date="2016-06" db="UniProtKB">
        <authorList>
            <consortium name="WormBaseParasite"/>
        </authorList>
    </citation>
    <scope>IDENTIFICATION</scope>
</reference>
<dbReference type="OrthoDB" id="294251at2759"/>
<accession>A0A183EEH7</accession>
<dbReference type="GO" id="GO:0005096">
    <property type="term" value="F:GTPase activator activity"/>
    <property type="evidence" value="ECO:0007669"/>
    <property type="project" value="TreeGrafter"/>
</dbReference>
<dbReference type="Proteomes" id="UP000271098">
    <property type="component" value="Unassembled WGS sequence"/>
</dbReference>
<feature type="domain" description="Rab-GAP TBC" evidence="1">
    <location>
        <begin position="2"/>
        <end position="31"/>
    </location>
</feature>
<dbReference type="InterPro" id="IPR050302">
    <property type="entry name" value="Rab_GAP_TBC_domain"/>
</dbReference>
<dbReference type="Pfam" id="PF00566">
    <property type="entry name" value="RabGAP-TBC"/>
    <property type="match status" value="1"/>
</dbReference>
<evidence type="ECO:0000313" key="4">
    <source>
        <dbReference type="WBParaSite" id="GPUH_0001939301-mRNA-1"/>
    </source>
</evidence>
<evidence type="ECO:0000259" key="1">
    <source>
        <dbReference type="Pfam" id="PF00566"/>
    </source>
</evidence>
<dbReference type="Gene3D" id="1.10.472.80">
    <property type="entry name" value="Ypt/Rab-GAP domain of gyp1p, domain 3"/>
    <property type="match status" value="1"/>
</dbReference>
<dbReference type="InterPro" id="IPR035969">
    <property type="entry name" value="Rab-GAP_TBC_sf"/>
</dbReference>
<dbReference type="InterPro" id="IPR000195">
    <property type="entry name" value="Rab-GAP-TBC_dom"/>
</dbReference>
<dbReference type="SUPFAM" id="SSF47923">
    <property type="entry name" value="Ypt/Rab-GAP domain of gyp1p"/>
    <property type="match status" value="1"/>
</dbReference>
<evidence type="ECO:0000313" key="3">
    <source>
        <dbReference type="Proteomes" id="UP000271098"/>
    </source>
</evidence>
<dbReference type="PANTHER" id="PTHR47219:SF20">
    <property type="entry name" value="TBC1 DOMAIN FAMILY MEMBER 2B"/>
    <property type="match status" value="1"/>
</dbReference>
<reference evidence="2 3" key="2">
    <citation type="submission" date="2018-11" db="EMBL/GenBank/DDBJ databases">
        <authorList>
            <consortium name="Pathogen Informatics"/>
        </authorList>
    </citation>
    <scope>NUCLEOTIDE SEQUENCE [LARGE SCALE GENOMIC DNA]</scope>
</reference>